<evidence type="ECO:0008006" key="9">
    <source>
        <dbReference type="Google" id="ProtNLM"/>
    </source>
</evidence>
<dbReference type="GO" id="GO:0005886">
    <property type="term" value="C:plasma membrane"/>
    <property type="evidence" value="ECO:0007669"/>
    <property type="project" value="TreeGrafter"/>
</dbReference>
<dbReference type="SUPFAM" id="SSF103473">
    <property type="entry name" value="MFS general substrate transporter"/>
    <property type="match status" value="1"/>
</dbReference>
<feature type="transmembrane region" description="Helical" evidence="6">
    <location>
        <begin position="162"/>
        <end position="180"/>
    </location>
</feature>
<dbReference type="GO" id="GO:0022857">
    <property type="term" value="F:transmembrane transporter activity"/>
    <property type="evidence" value="ECO:0007669"/>
    <property type="project" value="InterPro"/>
</dbReference>
<feature type="transmembrane region" description="Helical" evidence="6">
    <location>
        <begin position="241"/>
        <end position="260"/>
    </location>
</feature>
<dbReference type="AlphaFoldDB" id="A0A4R0RMI9"/>
<dbReference type="Proteomes" id="UP000292702">
    <property type="component" value="Unassembled WGS sequence"/>
</dbReference>
<evidence type="ECO:0000256" key="4">
    <source>
        <dbReference type="ARBA" id="ARBA00023136"/>
    </source>
</evidence>
<feature type="transmembrane region" description="Helical" evidence="6">
    <location>
        <begin position="131"/>
        <end position="150"/>
    </location>
</feature>
<feature type="transmembrane region" description="Helical" evidence="6">
    <location>
        <begin position="418"/>
        <end position="439"/>
    </location>
</feature>
<proteinExistence type="predicted"/>
<feature type="transmembrane region" description="Helical" evidence="6">
    <location>
        <begin position="192"/>
        <end position="212"/>
    </location>
</feature>
<dbReference type="PANTHER" id="PTHR23501:SF39">
    <property type="entry name" value="MULTIDRUG TRANSPORTER, PUTATIVE (AFU_ORTHOLOGUE AFUA_1G05010)-RELATED"/>
    <property type="match status" value="1"/>
</dbReference>
<comment type="subcellular location">
    <subcellularLocation>
        <location evidence="1">Membrane</location>
        <topology evidence="1">Multi-pass membrane protein</topology>
    </subcellularLocation>
</comment>
<accession>A0A4R0RMI9</accession>
<feature type="compositionally biased region" description="Polar residues" evidence="5">
    <location>
        <begin position="17"/>
        <end position="33"/>
    </location>
</feature>
<dbReference type="STRING" id="92696.A0A4R0RMI9"/>
<feature type="transmembrane region" description="Helical" evidence="6">
    <location>
        <begin position="534"/>
        <end position="556"/>
    </location>
</feature>
<dbReference type="PANTHER" id="PTHR23501">
    <property type="entry name" value="MAJOR FACILITATOR SUPERFAMILY"/>
    <property type="match status" value="1"/>
</dbReference>
<keyword evidence="8" id="KW-1185">Reference proteome</keyword>
<feature type="transmembrane region" description="Helical" evidence="6">
    <location>
        <begin position="391"/>
        <end position="411"/>
    </location>
</feature>
<feature type="transmembrane region" description="Helical" evidence="6">
    <location>
        <begin position="327"/>
        <end position="353"/>
    </location>
</feature>
<feature type="transmembrane region" description="Helical" evidence="6">
    <location>
        <begin position="104"/>
        <end position="124"/>
    </location>
</feature>
<protein>
    <recommendedName>
        <fullName evidence="9">Major facilitator superfamily (MFS) profile domain-containing protein</fullName>
    </recommendedName>
</protein>
<dbReference type="Pfam" id="PF07690">
    <property type="entry name" value="MFS_1"/>
    <property type="match status" value="1"/>
</dbReference>
<feature type="transmembrane region" description="Helical" evidence="6">
    <location>
        <begin position="365"/>
        <end position="385"/>
    </location>
</feature>
<feature type="transmembrane region" description="Helical" evidence="6">
    <location>
        <begin position="60"/>
        <end position="77"/>
    </location>
</feature>
<keyword evidence="4 6" id="KW-0472">Membrane</keyword>
<dbReference type="InterPro" id="IPR011701">
    <property type="entry name" value="MFS"/>
</dbReference>
<dbReference type="EMBL" id="RWJN01000033">
    <property type="protein sequence ID" value="TCD69811.1"/>
    <property type="molecule type" value="Genomic_DNA"/>
</dbReference>
<keyword evidence="2 6" id="KW-0812">Transmembrane</keyword>
<evidence type="ECO:0000313" key="7">
    <source>
        <dbReference type="EMBL" id="TCD69811.1"/>
    </source>
</evidence>
<reference evidence="7 8" key="1">
    <citation type="submission" date="2018-11" db="EMBL/GenBank/DDBJ databases">
        <title>Genome assembly of Steccherinum ochraceum LE-BIN_3174, the white-rot fungus of the Steccherinaceae family (The Residual Polyporoid clade, Polyporales, Basidiomycota).</title>
        <authorList>
            <person name="Fedorova T.V."/>
            <person name="Glazunova O.A."/>
            <person name="Landesman E.O."/>
            <person name="Moiseenko K.V."/>
            <person name="Psurtseva N.V."/>
            <person name="Savinova O.S."/>
            <person name="Shakhova N.V."/>
            <person name="Tyazhelova T.V."/>
            <person name="Vasina D.V."/>
        </authorList>
    </citation>
    <scope>NUCLEOTIDE SEQUENCE [LARGE SCALE GENOMIC DNA]</scope>
    <source>
        <strain evidence="7 8">LE-BIN_3174</strain>
    </source>
</reference>
<evidence type="ECO:0000256" key="1">
    <source>
        <dbReference type="ARBA" id="ARBA00004141"/>
    </source>
</evidence>
<evidence type="ECO:0000256" key="2">
    <source>
        <dbReference type="ARBA" id="ARBA00022692"/>
    </source>
</evidence>
<dbReference type="Gene3D" id="1.20.1250.20">
    <property type="entry name" value="MFS general substrate transporter like domains"/>
    <property type="match status" value="1"/>
</dbReference>
<dbReference type="OrthoDB" id="6770063at2759"/>
<gene>
    <name evidence="7" type="ORF">EIP91_006124</name>
</gene>
<evidence type="ECO:0000256" key="6">
    <source>
        <dbReference type="SAM" id="Phobius"/>
    </source>
</evidence>
<evidence type="ECO:0000256" key="3">
    <source>
        <dbReference type="ARBA" id="ARBA00022989"/>
    </source>
</evidence>
<keyword evidence="3 6" id="KW-1133">Transmembrane helix</keyword>
<evidence type="ECO:0000313" key="8">
    <source>
        <dbReference type="Proteomes" id="UP000292702"/>
    </source>
</evidence>
<evidence type="ECO:0000256" key="5">
    <source>
        <dbReference type="SAM" id="MobiDB-lite"/>
    </source>
</evidence>
<name>A0A4R0RMI9_9APHY</name>
<sequence length="606" mass="66051">MAYFLYKYLRRKYNERNAAQSQDPVAESPSLQHQGEGEAYRPTAPNDTAPPRSRKMDRAAIIRTIMLMVGLAIPVFLETLDYTIVAAAQAHIASIFNHLDLQSYIGTVYLLTSTVFLPVFASFADIFGRHWTLQLALLLFMVGSAAVRIILADSVSLDANNYQQSAMFLLYTIGFCLGPFIGGELLNVSFRWVFAINLPIAGAAMVLAFLTLRNQVKGSTAAELPGRREVPFSRRLLQVDWIGATLFTGAGILVLLALNWGSSEKWNSAKVIASWVVGGVLFIAFMIWEYILEYKIDQGYENRSSARGIFVDPMIPLSLFRSADVCIVQYATFVTGIIMLVMFYFVAIFATIVKGSSPDKAGAQLIYFAPGMGGGSILSIYWIKIFRQPKYPAILGGVVQTVALGLISWAMQKNDQGLVNGFMVMAGAGVGLTIGPLAVHARFSQSEHLVAVVSGLTLFFRSFGGTVGLAQCGAVLNAKVNHYIANAITSGAISGADIASIAASTASTGLSSLQSISDLPEDVQGVVRDAFRNALRWCFISLIPWSALSAVLTVFLSHIQDRAHLAQQHGQPKRSEDNVVLESVDNTPKTDSHQMINMEKKTPQYL</sequence>
<feature type="region of interest" description="Disordered" evidence="5">
    <location>
        <begin position="17"/>
        <end position="54"/>
    </location>
</feature>
<organism evidence="7 8">
    <name type="scientific">Steccherinum ochraceum</name>
    <dbReference type="NCBI Taxonomy" id="92696"/>
    <lineage>
        <taxon>Eukaryota</taxon>
        <taxon>Fungi</taxon>
        <taxon>Dikarya</taxon>
        <taxon>Basidiomycota</taxon>
        <taxon>Agaricomycotina</taxon>
        <taxon>Agaricomycetes</taxon>
        <taxon>Polyporales</taxon>
        <taxon>Steccherinaceae</taxon>
        <taxon>Steccherinum</taxon>
    </lineage>
</organism>
<dbReference type="InterPro" id="IPR036259">
    <property type="entry name" value="MFS_trans_sf"/>
</dbReference>
<feature type="transmembrane region" description="Helical" evidence="6">
    <location>
        <begin position="272"/>
        <end position="291"/>
    </location>
</feature>
<comment type="caution">
    <text evidence="7">The sequence shown here is derived from an EMBL/GenBank/DDBJ whole genome shotgun (WGS) entry which is preliminary data.</text>
</comment>